<proteinExistence type="predicted"/>
<dbReference type="Proteomes" id="UP000008144">
    <property type="component" value="Unassembled WGS sequence"/>
</dbReference>
<protein>
    <submittedName>
        <fullName evidence="1">Uncharacterized protein</fullName>
    </submittedName>
</protein>
<name>H2XT30_CIOIN</name>
<dbReference type="InParanoid" id="H2XT30"/>
<reference evidence="1" key="2">
    <citation type="submission" date="2025-08" db="UniProtKB">
        <authorList>
            <consortium name="Ensembl"/>
        </authorList>
    </citation>
    <scope>IDENTIFICATION</scope>
</reference>
<reference evidence="2" key="1">
    <citation type="journal article" date="2002" name="Science">
        <title>The draft genome of Ciona intestinalis: insights into chordate and vertebrate origins.</title>
        <authorList>
            <person name="Dehal P."/>
            <person name="Satou Y."/>
            <person name="Campbell R.K."/>
            <person name="Chapman J."/>
            <person name="Degnan B."/>
            <person name="De Tomaso A."/>
            <person name="Davidson B."/>
            <person name="Di Gregorio A."/>
            <person name="Gelpke M."/>
            <person name="Goodstein D.M."/>
            <person name="Harafuji N."/>
            <person name="Hastings K.E."/>
            <person name="Ho I."/>
            <person name="Hotta K."/>
            <person name="Huang W."/>
            <person name="Kawashima T."/>
            <person name="Lemaire P."/>
            <person name="Martinez D."/>
            <person name="Meinertzhagen I.A."/>
            <person name="Necula S."/>
            <person name="Nonaka M."/>
            <person name="Putnam N."/>
            <person name="Rash S."/>
            <person name="Saiga H."/>
            <person name="Satake M."/>
            <person name="Terry A."/>
            <person name="Yamada L."/>
            <person name="Wang H.G."/>
            <person name="Awazu S."/>
            <person name="Azumi K."/>
            <person name="Boore J."/>
            <person name="Branno M."/>
            <person name="Chin-Bow S."/>
            <person name="DeSantis R."/>
            <person name="Doyle S."/>
            <person name="Francino P."/>
            <person name="Keys D.N."/>
            <person name="Haga S."/>
            <person name="Hayashi H."/>
            <person name="Hino K."/>
            <person name="Imai K.S."/>
            <person name="Inaba K."/>
            <person name="Kano S."/>
            <person name="Kobayashi K."/>
            <person name="Kobayashi M."/>
            <person name="Lee B.I."/>
            <person name="Makabe K.W."/>
            <person name="Manohar C."/>
            <person name="Matassi G."/>
            <person name="Medina M."/>
            <person name="Mochizuki Y."/>
            <person name="Mount S."/>
            <person name="Morishita T."/>
            <person name="Miura S."/>
            <person name="Nakayama A."/>
            <person name="Nishizaka S."/>
            <person name="Nomoto H."/>
            <person name="Ohta F."/>
            <person name="Oishi K."/>
            <person name="Rigoutsos I."/>
            <person name="Sano M."/>
            <person name="Sasaki A."/>
            <person name="Sasakura Y."/>
            <person name="Shoguchi E."/>
            <person name="Shin-i T."/>
            <person name="Spagnuolo A."/>
            <person name="Stainier D."/>
            <person name="Suzuki M.M."/>
            <person name="Tassy O."/>
            <person name="Takatori N."/>
            <person name="Tokuoka M."/>
            <person name="Yagi K."/>
            <person name="Yoshizaki F."/>
            <person name="Wada S."/>
            <person name="Zhang C."/>
            <person name="Hyatt P.D."/>
            <person name="Larimer F."/>
            <person name="Detter C."/>
            <person name="Doggett N."/>
            <person name="Glavina T."/>
            <person name="Hawkins T."/>
            <person name="Richardson P."/>
            <person name="Lucas S."/>
            <person name="Kohara Y."/>
            <person name="Levine M."/>
            <person name="Satoh N."/>
            <person name="Rokhsar D.S."/>
        </authorList>
    </citation>
    <scope>NUCLEOTIDE SEQUENCE [LARGE SCALE GENOMIC DNA]</scope>
</reference>
<sequence length="36" mass="4126">MCVWCIGRHPCYNSTVSMECMNTPICSFSSTIRYTC</sequence>
<accession>H2XT30</accession>
<keyword evidence="2" id="KW-1185">Reference proteome</keyword>
<evidence type="ECO:0000313" key="2">
    <source>
        <dbReference type="Proteomes" id="UP000008144"/>
    </source>
</evidence>
<organism evidence="1 2">
    <name type="scientific">Ciona intestinalis</name>
    <name type="common">Transparent sea squirt</name>
    <name type="synonym">Ascidia intestinalis</name>
    <dbReference type="NCBI Taxonomy" id="7719"/>
    <lineage>
        <taxon>Eukaryota</taxon>
        <taxon>Metazoa</taxon>
        <taxon>Chordata</taxon>
        <taxon>Tunicata</taxon>
        <taxon>Ascidiacea</taxon>
        <taxon>Phlebobranchia</taxon>
        <taxon>Cionidae</taxon>
        <taxon>Ciona</taxon>
    </lineage>
</organism>
<dbReference type="AlphaFoldDB" id="H2XT30"/>
<dbReference type="Ensembl" id="ENSCINT00000031226.1">
    <property type="protein sequence ID" value="ENSCINP00000032814.1"/>
    <property type="gene ID" value="ENSCING00000022451.1"/>
</dbReference>
<evidence type="ECO:0000313" key="1">
    <source>
        <dbReference type="Ensembl" id="ENSCINP00000032814.1"/>
    </source>
</evidence>
<dbReference type="HOGENOM" id="CLU_3359388_0_0_1"/>
<reference evidence="1" key="3">
    <citation type="submission" date="2025-09" db="UniProtKB">
        <authorList>
            <consortium name="Ensembl"/>
        </authorList>
    </citation>
    <scope>IDENTIFICATION</scope>
</reference>